<protein>
    <submittedName>
        <fullName evidence="3">Cell fate regulator YaaT, PSP1 superfamily (Controls sporulation, competence, biofilm development)</fullName>
    </submittedName>
</protein>
<dbReference type="AlphaFoldDB" id="A0A1I4U8F6"/>
<dbReference type="PANTHER" id="PTHR43830:SF3">
    <property type="entry name" value="PROTEIN PSP1"/>
    <property type="match status" value="1"/>
</dbReference>
<proteinExistence type="predicted"/>
<dbReference type="EMBL" id="FOUU01000005">
    <property type="protein sequence ID" value="SFM85217.1"/>
    <property type="molecule type" value="Genomic_DNA"/>
</dbReference>
<feature type="region of interest" description="Disordered" evidence="1">
    <location>
        <begin position="260"/>
        <end position="294"/>
    </location>
</feature>
<dbReference type="STRING" id="39841.SAMN05660836_01702"/>
<dbReference type="InterPro" id="IPR007557">
    <property type="entry name" value="PSP1_C"/>
</dbReference>
<accession>A0A1I4U8F6</accession>
<evidence type="ECO:0000313" key="3">
    <source>
        <dbReference type="EMBL" id="SFM85217.1"/>
    </source>
</evidence>
<reference evidence="3 4" key="1">
    <citation type="submission" date="2016-10" db="EMBL/GenBank/DDBJ databases">
        <authorList>
            <person name="de Groot N.N."/>
        </authorList>
    </citation>
    <scope>NUCLEOTIDE SEQUENCE [LARGE SCALE GENOMIC DNA]</scope>
    <source>
        <strain evidence="3 4">DSM 9990</strain>
    </source>
</reference>
<dbReference type="RefSeq" id="WP_093394998.1">
    <property type="nucleotide sequence ID" value="NZ_FOUU01000005.1"/>
</dbReference>
<evidence type="ECO:0000256" key="1">
    <source>
        <dbReference type="SAM" id="MobiDB-lite"/>
    </source>
</evidence>
<dbReference type="GO" id="GO:0005737">
    <property type="term" value="C:cytoplasm"/>
    <property type="evidence" value="ECO:0007669"/>
    <property type="project" value="TreeGrafter"/>
</dbReference>
<sequence>MKRIVGVRFRERGFVYHFDCGPWDVKKGDYVIAESPEGPAVGVVVEDPVPLEESGSRLKIKTIERPATDEELEKYRRDRDFERYAREYCLERIRAHGLPMKLVDVELLFDGSKIIFYFTADGRVDFRELLKDLVRHLRMRIELRQIGVRNHAAMVGGLGMCGRPVCCAQFLKKFHPVSIKMAKEQNLSLNPLKISGACGRLMCCLQYESEVYGYLKQGLPRVGKRIETEWGSGKVIRQNVLERTITVELDEGRLVDIVYPMPDNEDKMEGEDDNIEDLDLTDYDNGDEGWSDST</sequence>
<name>A0A1I4U8F6_9BACT</name>
<dbReference type="PROSITE" id="PS51411">
    <property type="entry name" value="PSP1_C"/>
    <property type="match status" value="1"/>
</dbReference>
<organism evidence="3 4">
    <name type="scientific">Thermodesulforhabdus norvegica</name>
    <dbReference type="NCBI Taxonomy" id="39841"/>
    <lineage>
        <taxon>Bacteria</taxon>
        <taxon>Pseudomonadati</taxon>
        <taxon>Thermodesulfobacteriota</taxon>
        <taxon>Syntrophobacteria</taxon>
        <taxon>Syntrophobacterales</taxon>
        <taxon>Thermodesulforhabdaceae</taxon>
        <taxon>Thermodesulforhabdus</taxon>
    </lineage>
</organism>
<feature type="compositionally biased region" description="Acidic residues" evidence="1">
    <location>
        <begin position="266"/>
        <end position="294"/>
    </location>
</feature>
<feature type="domain" description="PSP1 C-terminal" evidence="2">
    <location>
        <begin position="61"/>
        <end position="146"/>
    </location>
</feature>
<dbReference type="InterPro" id="IPR047767">
    <property type="entry name" value="PSP1-like"/>
</dbReference>
<dbReference type="Proteomes" id="UP000199611">
    <property type="component" value="Unassembled WGS sequence"/>
</dbReference>
<dbReference type="PANTHER" id="PTHR43830">
    <property type="entry name" value="PROTEIN PSP1"/>
    <property type="match status" value="1"/>
</dbReference>
<evidence type="ECO:0000259" key="2">
    <source>
        <dbReference type="PROSITE" id="PS51411"/>
    </source>
</evidence>
<dbReference type="Pfam" id="PF04468">
    <property type="entry name" value="PSP1"/>
    <property type="match status" value="1"/>
</dbReference>
<dbReference type="OrthoDB" id="9779344at2"/>
<dbReference type="NCBIfam" id="NF041131">
    <property type="entry name" value="RicT_YaaT_fam"/>
    <property type="match status" value="1"/>
</dbReference>
<gene>
    <name evidence="3" type="ORF">SAMN05660836_01702</name>
</gene>
<keyword evidence="4" id="KW-1185">Reference proteome</keyword>
<evidence type="ECO:0000313" key="4">
    <source>
        <dbReference type="Proteomes" id="UP000199611"/>
    </source>
</evidence>